<keyword evidence="2" id="KW-1185">Reference proteome</keyword>
<organism evidence="1 2">
    <name type="scientific">Nocardioides imazamoxiresistens</name>
    <dbReference type="NCBI Taxonomy" id="3231893"/>
    <lineage>
        <taxon>Bacteria</taxon>
        <taxon>Bacillati</taxon>
        <taxon>Actinomycetota</taxon>
        <taxon>Actinomycetes</taxon>
        <taxon>Propionibacteriales</taxon>
        <taxon>Nocardioidaceae</taxon>
        <taxon>Nocardioides</taxon>
    </lineage>
</organism>
<name>A0ABU3PWC4_9ACTN</name>
<comment type="caution">
    <text evidence="1">The sequence shown here is derived from an EMBL/GenBank/DDBJ whole genome shotgun (WGS) entry which is preliminary data.</text>
</comment>
<evidence type="ECO:0000313" key="1">
    <source>
        <dbReference type="EMBL" id="MDT9593528.1"/>
    </source>
</evidence>
<reference evidence="1 2" key="1">
    <citation type="submission" date="2023-08" db="EMBL/GenBank/DDBJ databases">
        <title>Nocardioides seae sp. nov., a bacterium isolated from a soil.</title>
        <authorList>
            <person name="Wang X."/>
        </authorList>
    </citation>
    <scope>NUCLEOTIDE SEQUENCE [LARGE SCALE GENOMIC DNA]</scope>
    <source>
        <strain evidence="1 2">YZH12</strain>
    </source>
</reference>
<dbReference type="Proteomes" id="UP001268542">
    <property type="component" value="Unassembled WGS sequence"/>
</dbReference>
<dbReference type="RefSeq" id="WP_315733022.1">
    <property type="nucleotide sequence ID" value="NZ_JAVYII010000004.1"/>
</dbReference>
<evidence type="ECO:0008006" key="3">
    <source>
        <dbReference type="Google" id="ProtNLM"/>
    </source>
</evidence>
<proteinExistence type="predicted"/>
<accession>A0ABU3PWC4</accession>
<gene>
    <name evidence="1" type="ORF">RDV89_10655</name>
</gene>
<dbReference type="EMBL" id="JAVYII010000004">
    <property type="protein sequence ID" value="MDT9593528.1"/>
    <property type="molecule type" value="Genomic_DNA"/>
</dbReference>
<sequence length="327" mass="36604">MNELLPDLALVVARRTVFLRKEALAAGYDESTIQRFTRTGQWRRVRPGAFVTQDVWSGLDDRRMHVLRAKAVAARSRAASVCSHTTSVVLLGGSTYNLVMDDVHVSRDKGKAGRFEAGVRRHRVQLDPVDVTVTDGLSHTVAARAVLEVLSISNVDTALCVANDFLHRGLVTIDELAAHAEVTRHWPGTLASDLLLLRADRRMESVAETLLDNLCYRHGVHGGQPQYEIRHEGQFLGRVDRAFPELGVWVEVDGRAKYTDFRREGQTLEDVLIAEKNRQNLIAAYTGWECVRLTWADLMRPARTAELLKAALERGRRRMKAGPPVLT</sequence>
<protein>
    <recommendedName>
        <fullName evidence="3">Transcriptional regulator, AbiEi antitoxin, Type IV TA system</fullName>
    </recommendedName>
</protein>
<evidence type="ECO:0000313" key="2">
    <source>
        <dbReference type="Proteomes" id="UP001268542"/>
    </source>
</evidence>